<dbReference type="Pfam" id="PF12697">
    <property type="entry name" value="Abhydrolase_6"/>
    <property type="match status" value="1"/>
</dbReference>
<dbReference type="PANTHER" id="PTHR37946:SF1">
    <property type="entry name" value="SLL1969 PROTEIN"/>
    <property type="match status" value="1"/>
</dbReference>
<evidence type="ECO:0000256" key="1">
    <source>
        <dbReference type="SAM" id="SignalP"/>
    </source>
</evidence>
<keyword evidence="4" id="KW-1185">Reference proteome</keyword>
<evidence type="ECO:0000313" key="3">
    <source>
        <dbReference type="EMBL" id="OSQ53112.1"/>
    </source>
</evidence>
<protein>
    <submittedName>
        <fullName evidence="3">Acetyltransferase</fullName>
    </submittedName>
</protein>
<dbReference type="OrthoDB" id="556502at2"/>
<evidence type="ECO:0000259" key="2">
    <source>
        <dbReference type="Pfam" id="PF12697"/>
    </source>
</evidence>
<proteinExistence type="predicted"/>
<dbReference type="InterPro" id="IPR029058">
    <property type="entry name" value="AB_hydrolase_fold"/>
</dbReference>
<name>A0A1X4NQ61_9RHOB</name>
<dbReference type="STRING" id="1123756.MGEO_00665"/>
<keyword evidence="3" id="KW-0808">Transferase</keyword>
<dbReference type="Gene3D" id="3.40.50.1820">
    <property type="entry name" value="alpha/beta hydrolase"/>
    <property type="match status" value="1"/>
</dbReference>
<dbReference type="AlphaFoldDB" id="A0A1X4NQ61"/>
<dbReference type="GO" id="GO:0016740">
    <property type="term" value="F:transferase activity"/>
    <property type="evidence" value="ECO:0007669"/>
    <property type="project" value="UniProtKB-KW"/>
</dbReference>
<feature type="signal peptide" evidence="1">
    <location>
        <begin position="1"/>
        <end position="23"/>
    </location>
</feature>
<gene>
    <name evidence="3" type="ORF">MGEO_00665</name>
</gene>
<reference evidence="3 4" key="1">
    <citation type="submission" date="2014-03" db="EMBL/GenBank/DDBJ databases">
        <title>The draft genome sequence of Marivita geojedonensis KCTC 23882.</title>
        <authorList>
            <person name="Lai Q."/>
            <person name="Shao Z."/>
        </authorList>
    </citation>
    <scope>NUCLEOTIDE SEQUENCE [LARGE SCALE GENOMIC DNA]</scope>
    <source>
        <strain evidence="3 4">DPG-138</strain>
    </source>
</reference>
<feature type="domain" description="AB hydrolase-1" evidence="2">
    <location>
        <begin position="26"/>
        <end position="137"/>
    </location>
</feature>
<comment type="caution">
    <text evidence="3">The sequence shown here is derived from an EMBL/GenBank/DDBJ whole genome shotgun (WGS) entry which is preliminary data.</text>
</comment>
<organism evidence="3 4">
    <name type="scientific">Marivita geojedonensis</name>
    <dbReference type="NCBI Taxonomy" id="1123756"/>
    <lineage>
        <taxon>Bacteria</taxon>
        <taxon>Pseudomonadati</taxon>
        <taxon>Pseudomonadota</taxon>
        <taxon>Alphaproteobacteria</taxon>
        <taxon>Rhodobacterales</taxon>
        <taxon>Roseobacteraceae</taxon>
        <taxon>Marivita</taxon>
    </lineage>
</organism>
<dbReference type="EMBL" id="JFKC01000001">
    <property type="protein sequence ID" value="OSQ53112.1"/>
    <property type="molecule type" value="Genomic_DNA"/>
</dbReference>
<accession>A0A1X4NQ61</accession>
<dbReference type="Proteomes" id="UP000193926">
    <property type="component" value="Unassembled WGS sequence"/>
</dbReference>
<keyword evidence="1" id="KW-0732">Signal</keyword>
<sequence length="259" mass="28115">MLRFAILAMLALVPSLSAAPARADCVILLHGLARTETSFVLMQNVLEAKGYVVQNPGYPSTTAQVQTLVEETLPDAVRSCGDDRVHFVTHSMGGILLRVWLKDNRPENLGRVVMLAPPNQGSELVDELGGLELFEWVNGPAGMQLGTSPNDLPKSLPPVNFDLGVIAGTRSLNPFFSTLIPGEDDGKVSVESTKVAGMRAHLSMPVTHTFIMQAPSVIAQVDLFLRTGQFDPELDWTETINSEELICIFGICPEPLDDH</sequence>
<dbReference type="RefSeq" id="WP_143746206.1">
    <property type="nucleotide sequence ID" value="NZ_JFKC01000001.1"/>
</dbReference>
<dbReference type="InterPro" id="IPR000073">
    <property type="entry name" value="AB_hydrolase_1"/>
</dbReference>
<dbReference type="SUPFAM" id="SSF53474">
    <property type="entry name" value="alpha/beta-Hydrolases"/>
    <property type="match status" value="1"/>
</dbReference>
<dbReference type="PANTHER" id="PTHR37946">
    <property type="entry name" value="SLL1969 PROTEIN"/>
    <property type="match status" value="1"/>
</dbReference>
<evidence type="ECO:0000313" key="4">
    <source>
        <dbReference type="Proteomes" id="UP000193926"/>
    </source>
</evidence>
<feature type="chain" id="PRO_5012823863" evidence="1">
    <location>
        <begin position="24"/>
        <end position="259"/>
    </location>
</feature>